<protein>
    <submittedName>
        <fullName evidence="1">Uncharacterized protein</fullName>
    </submittedName>
</protein>
<accession>A0A557ZZR7</accession>
<dbReference type="Proteomes" id="UP000318578">
    <property type="component" value="Unassembled WGS sequence"/>
</dbReference>
<proteinExistence type="predicted"/>
<dbReference type="EMBL" id="VJZA01000077">
    <property type="protein sequence ID" value="TVT17515.1"/>
    <property type="molecule type" value="Genomic_DNA"/>
</dbReference>
<reference evidence="1 2" key="1">
    <citation type="submission" date="2019-07" db="EMBL/GenBank/DDBJ databases">
        <title>New species of Amycolatopsis and Streptomyces.</title>
        <authorList>
            <person name="Duangmal K."/>
            <person name="Teo W.F.A."/>
            <person name="Lipun K."/>
        </authorList>
    </citation>
    <scope>NUCLEOTIDE SEQUENCE [LARGE SCALE GENOMIC DNA]</scope>
    <source>
        <strain evidence="1 2">JCM 30562</strain>
    </source>
</reference>
<name>A0A557ZZR7_9PSEU</name>
<gene>
    <name evidence="1" type="ORF">FNH06_30995</name>
</gene>
<keyword evidence="2" id="KW-1185">Reference proteome</keyword>
<evidence type="ECO:0000313" key="2">
    <source>
        <dbReference type="Proteomes" id="UP000318578"/>
    </source>
</evidence>
<sequence>MTGPPPAVPDDDQLAQVVALDLTGKEAGGLGEPDTAAVDVAGLEPPQRGRVCLVTVREEAVGHPIPAPAALPATVHE</sequence>
<dbReference type="AlphaFoldDB" id="A0A557ZZR7"/>
<comment type="caution">
    <text evidence="1">The sequence shown here is derived from an EMBL/GenBank/DDBJ whole genome shotgun (WGS) entry which is preliminary data.</text>
</comment>
<evidence type="ECO:0000313" key="1">
    <source>
        <dbReference type="EMBL" id="TVT17515.1"/>
    </source>
</evidence>
<organism evidence="1 2">
    <name type="scientific">Amycolatopsis acidiphila</name>
    <dbReference type="NCBI Taxonomy" id="715473"/>
    <lineage>
        <taxon>Bacteria</taxon>
        <taxon>Bacillati</taxon>
        <taxon>Actinomycetota</taxon>
        <taxon>Actinomycetes</taxon>
        <taxon>Pseudonocardiales</taxon>
        <taxon>Pseudonocardiaceae</taxon>
        <taxon>Amycolatopsis</taxon>
    </lineage>
</organism>